<keyword evidence="2" id="KW-1185">Reference proteome</keyword>
<gene>
    <name evidence="1" type="ORF">AQPE_1633</name>
</gene>
<reference evidence="1" key="1">
    <citation type="journal article" date="2020" name="Int. J. Syst. Evol. Microbiol.">
        <title>Aquipluma nitroreducens gen. nov. sp. nov., a novel facultatively anaerobic bacterium isolated from a freshwater lake.</title>
        <authorList>
            <person name="Watanabe M."/>
            <person name="Kojima H."/>
            <person name="Fukui M."/>
        </authorList>
    </citation>
    <scope>NUCLEOTIDE SEQUENCE</scope>
    <source>
        <strain evidence="1">MeG22</strain>
    </source>
</reference>
<dbReference type="KEGG" id="anf:AQPE_1633"/>
<dbReference type="AlphaFoldDB" id="A0A5K7S7F1"/>
<proteinExistence type="predicted"/>
<protein>
    <submittedName>
        <fullName evidence="1">Uncharacterized protein</fullName>
    </submittedName>
</protein>
<name>A0A5K7S7F1_9BACT</name>
<dbReference type="Proteomes" id="UP001193389">
    <property type="component" value="Chromosome"/>
</dbReference>
<organism evidence="1 2">
    <name type="scientific">Aquipluma nitroreducens</name>
    <dbReference type="NCBI Taxonomy" id="2010828"/>
    <lineage>
        <taxon>Bacteria</taxon>
        <taxon>Pseudomonadati</taxon>
        <taxon>Bacteroidota</taxon>
        <taxon>Bacteroidia</taxon>
        <taxon>Marinilabiliales</taxon>
        <taxon>Prolixibacteraceae</taxon>
        <taxon>Aquipluma</taxon>
    </lineage>
</organism>
<sequence length="80" mass="9481">MEKSDNFRQVIHLHVLATDEHFYYGSLSAMYDQFTRDELGVAMQTLYNQFKGDYYDNTMVVIRKGRLVQKKHQKTDDSVN</sequence>
<accession>A0A5K7S7F1</accession>
<evidence type="ECO:0000313" key="2">
    <source>
        <dbReference type="Proteomes" id="UP001193389"/>
    </source>
</evidence>
<evidence type="ECO:0000313" key="1">
    <source>
        <dbReference type="EMBL" id="BBE17483.1"/>
    </source>
</evidence>
<dbReference type="EMBL" id="AP018694">
    <property type="protein sequence ID" value="BBE17483.1"/>
    <property type="molecule type" value="Genomic_DNA"/>
</dbReference>
<dbReference type="RefSeq" id="WP_318350473.1">
    <property type="nucleotide sequence ID" value="NZ_AP018694.1"/>
</dbReference>